<feature type="repeat" description="ANK" evidence="3">
    <location>
        <begin position="1140"/>
        <end position="1172"/>
    </location>
</feature>
<dbReference type="Gene3D" id="3.40.50.1580">
    <property type="entry name" value="Nucleoside phosphorylase domain"/>
    <property type="match status" value="1"/>
</dbReference>
<feature type="repeat" description="ANK" evidence="3">
    <location>
        <begin position="1344"/>
        <end position="1376"/>
    </location>
</feature>
<evidence type="ECO:0000313" key="5">
    <source>
        <dbReference type="EMBL" id="KAF6826166.1"/>
    </source>
</evidence>
<evidence type="ECO:0000256" key="2">
    <source>
        <dbReference type="ARBA" id="ARBA00023043"/>
    </source>
</evidence>
<dbReference type="InterPro" id="IPR036770">
    <property type="entry name" value="Ankyrin_rpt-contain_sf"/>
</dbReference>
<dbReference type="GO" id="GO:0003824">
    <property type="term" value="F:catalytic activity"/>
    <property type="evidence" value="ECO:0007669"/>
    <property type="project" value="InterPro"/>
</dbReference>
<dbReference type="SMART" id="SM00248">
    <property type="entry name" value="ANK"/>
    <property type="match status" value="16"/>
</dbReference>
<dbReference type="PROSITE" id="PS50088">
    <property type="entry name" value="ANK_REPEAT"/>
    <property type="match status" value="10"/>
</dbReference>
<feature type="repeat" description="ANK" evidence="3">
    <location>
        <begin position="891"/>
        <end position="923"/>
    </location>
</feature>
<dbReference type="Proteomes" id="UP000654918">
    <property type="component" value="Unassembled WGS sequence"/>
</dbReference>
<dbReference type="PRINTS" id="PR01415">
    <property type="entry name" value="ANKYRIN"/>
</dbReference>
<gene>
    <name evidence="5" type="ORF">CPLU01_09814</name>
</gene>
<evidence type="ECO:0000259" key="4">
    <source>
        <dbReference type="Pfam" id="PF24883"/>
    </source>
</evidence>
<dbReference type="InterPro" id="IPR056884">
    <property type="entry name" value="NPHP3-like_N"/>
</dbReference>
<feature type="repeat" description="ANK" evidence="3">
    <location>
        <begin position="1240"/>
        <end position="1272"/>
    </location>
</feature>
<dbReference type="InterPro" id="IPR051165">
    <property type="entry name" value="Multifunctional_ANK_Repeat"/>
</dbReference>
<evidence type="ECO:0000256" key="1">
    <source>
        <dbReference type="ARBA" id="ARBA00022737"/>
    </source>
</evidence>
<dbReference type="Pfam" id="PF12796">
    <property type="entry name" value="Ank_2"/>
    <property type="match status" value="5"/>
</dbReference>
<reference evidence="5" key="1">
    <citation type="journal article" date="2020" name="Phytopathology">
        <title>Genome Sequence Resources of Colletotrichum truncatum, C. plurivorum, C. musicola, and C. sojae: Four Species Pathogenic to Soybean (Glycine max).</title>
        <authorList>
            <person name="Rogerio F."/>
            <person name="Boufleur T.R."/>
            <person name="Ciampi-Guillardi M."/>
            <person name="Sukno S.A."/>
            <person name="Thon M.R."/>
            <person name="Massola Junior N.S."/>
            <person name="Baroncelli R."/>
        </authorList>
    </citation>
    <scope>NUCLEOTIDE SEQUENCE</scope>
    <source>
        <strain evidence="5">LFN00145</strain>
    </source>
</reference>
<feature type="repeat" description="ANK" evidence="3">
    <location>
        <begin position="1031"/>
        <end position="1063"/>
    </location>
</feature>
<comment type="caution">
    <text evidence="5">The sequence shown here is derived from an EMBL/GenBank/DDBJ whole genome shotgun (WGS) entry which is preliminary data.</text>
</comment>
<dbReference type="GO" id="GO:0009116">
    <property type="term" value="P:nucleoside metabolic process"/>
    <property type="evidence" value="ECO:0007669"/>
    <property type="project" value="InterPro"/>
</dbReference>
<dbReference type="PANTHER" id="PTHR24123">
    <property type="entry name" value="ANKYRIN REPEAT-CONTAINING"/>
    <property type="match status" value="1"/>
</dbReference>
<keyword evidence="2 3" id="KW-0040">ANK repeat</keyword>
<accession>A0A8H6K8J1</accession>
<feature type="repeat" description="ANK" evidence="3">
    <location>
        <begin position="1409"/>
        <end position="1441"/>
    </location>
</feature>
<keyword evidence="6" id="KW-1185">Reference proteome</keyword>
<sequence>MGSPVKMEDYTVGWVCALPLEMAAAKGMLDEVHPNPSDQDPADHNSYALGKVQGHNVAIACLPAGVCGTTSAATVAKDLLRSFRSIRFGLMVGIGGGAPSEEQDIRLGDVVVSLPAGTNGGVIQYGRGKALLEGGFERVGSLNAPPQILLTALSGLQANHLCGQGRLRQFLSDFALRNPKMKAGFGYQGTAKDVLFSAEYDHGDSRPTCDRCDDAQTIQRITRDDTDPVVHYGTIASGDQVIKNAQRRDQLRRELDVLCFETEAAGLMRDFPCLVIRGVSDYADSHKNNKWQNYAATTAAAFAKEILSVIPPARVLQQGTVPQIVSDPVLHGLVTTTTEAITTQTHHQMTRYHSEDEAKCHQSFKTSQYEKFNNINPNRVEVCYFFFKDNEEQDAMSTALCALLHQLFSSRPQLLRHAMDSYKKNGCKLQNEAAELWRILVDASRDDGKTKTATCADNEATTTICVLDALDECASGDRRILIERLNDSYTHRPSTSTRNMTLKILASISKEINLVICGAVERVGQEYQLDGRMQDILRRRLVETPNRTYLWLHLMLEALPDLDKSTSSAFQSDINSLPQSVEEAYERILSRPLNIMELYVAYQMATVTPSPTRHKELELESARFKSHVRHLCGLFVFINDDRVFLIHQTAKDFLVARNDLTDPPRGLWRHSLLARRSDAMMARLCVQYLLLEDIQDSWVSTGPTQRWNSTGPTGDWVSFAPPEKDKQRNDDSDYPLFAYSATYWPTNFLHSKVSGCDMNRRVDRLYDMRSKRYETWTTVFWRAHYSHRSQEHIPNVHLAALNGHDQVLRRLLGSNERRLDVQDGDCRTPLLWASINGHDVVVQMLLDKHAKIDILCDSVGTALQAASQGDHKKTVKLLLDKGADTNVQSNKFPSALHPASRRGFSEIVAMLLDKGAYVNTQCSIKTYANNGTGGSVIACSLGRKPDNSLYARLKRSLESLTDVEKPDFDLSNPLLAAVYEGHSNIVQMLLNNGADISTWGGNALLMAISRGSDDIVQMLFDKGVDVNMLGEGGNPLWTAVSQGHSQIVRTLLDKGADVNMRVGNDSNTLLGAVALGYDDIVRMLLGKGADFRRELLGNSICPAIATIHGDALLIASFTGQETMVQLLLDEGADASGQGGQYGNVLQAASYGGHLGVIHILLNRGADINARGGTFGNALQIACREGHFHLAETLVIRGADINAQCGIDGNALQAASIWGHSTIFRMLLDRGAQVNTHQGGLYSNPLQAAVCKNHENIVEMLLDMGADVNAACRIYGMSQYCQASSCIFTEPGLGRKTALIGRSHRRDDTISTPSIGTMTKYDELLIIALNSKYFSPLSQDSDCNCDSTALEAACERGNLKVIQMLLDRDADVNAQSSKGGSALHSAVRSGNEAVVEMLLRRGADINAQRSEGTALQLASEEGYDGIVKILLRNGADVNAKACGTHGKTVLEAA</sequence>
<dbReference type="InterPro" id="IPR002110">
    <property type="entry name" value="Ankyrin_rpt"/>
</dbReference>
<evidence type="ECO:0000313" key="6">
    <source>
        <dbReference type="Proteomes" id="UP000654918"/>
    </source>
</evidence>
<dbReference type="Pfam" id="PF00023">
    <property type="entry name" value="Ank"/>
    <property type="match status" value="2"/>
</dbReference>
<name>A0A8H6K8J1_9PEZI</name>
<organism evidence="5 6">
    <name type="scientific">Colletotrichum plurivorum</name>
    <dbReference type="NCBI Taxonomy" id="2175906"/>
    <lineage>
        <taxon>Eukaryota</taxon>
        <taxon>Fungi</taxon>
        <taxon>Dikarya</taxon>
        <taxon>Ascomycota</taxon>
        <taxon>Pezizomycotina</taxon>
        <taxon>Sordariomycetes</taxon>
        <taxon>Hypocreomycetidae</taxon>
        <taxon>Glomerellales</taxon>
        <taxon>Glomerellaceae</taxon>
        <taxon>Colletotrichum</taxon>
        <taxon>Colletotrichum orchidearum species complex</taxon>
    </lineage>
</organism>
<dbReference type="PROSITE" id="PS50297">
    <property type="entry name" value="ANK_REP_REGION"/>
    <property type="match status" value="9"/>
</dbReference>
<dbReference type="SUPFAM" id="SSF53167">
    <property type="entry name" value="Purine and uridine phosphorylases"/>
    <property type="match status" value="1"/>
</dbReference>
<feature type="repeat" description="ANK" evidence="3">
    <location>
        <begin position="1377"/>
        <end position="1409"/>
    </location>
</feature>
<feature type="repeat" description="ANK" evidence="3">
    <location>
        <begin position="858"/>
        <end position="890"/>
    </location>
</feature>
<dbReference type="SUPFAM" id="SSF48403">
    <property type="entry name" value="Ankyrin repeat"/>
    <property type="match status" value="3"/>
</dbReference>
<keyword evidence="1" id="KW-0677">Repeat</keyword>
<dbReference type="EMBL" id="WIGO01000159">
    <property type="protein sequence ID" value="KAF6826166.1"/>
    <property type="molecule type" value="Genomic_DNA"/>
</dbReference>
<protein>
    <submittedName>
        <fullName evidence="5">Ankyrin repeat domain-containing protein 50-like protein 3</fullName>
    </submittedName>
</protein>
<feature type="repeat" description="ANK" evidence="3">
    <location>
        <begin position="969"/>
        <end position="1001"/>
    </location>
</feature>
<feature type="repeat" description="ANK" evidence="3">
    <location>
        <begin position="999"/>
        <end position="1031"/>
    </location>
</feature>
<dbReference type="PANTHER" id="PTHR24123:SF33">
    <property type="entry name" value="PROTEIN HOS4"/>
    <property type="match status" value="1"/>
</dbReference>
<dbReference type="Pfam" id="PF24883">
    <property type="entry name" value="NPHP3_N"/>
    <property type="match status" value="1"/>
</dbReference>
<dbReference type="InterPro" id="IPR035994">
    <property type="entry name" value="Nucleoside_phosphorylase_sf"/>
</dbReference>
<proteinExistence type="predicted"/>
<evidence type="ECO:0000256" key="3">
    <source>
        <dbReference type="PROSITE-ProRule" id="PRU00023"/>
    </source>
</evidence>
<dbReference type="Gene3D" id="1.25.40.20">
    <property type="entry name" value="Ankyrin repeat-containing domain"/>
    <property type="match status" value="4"/>
</dbReference>
<feature type="domain" description="Nephrocystin 3-like N-terminal" evidence="4">
    <location>
        <begin position="378"/>
        <end position="493"/>
    </location>
</feature>